<feature type="region of interest" description="Disordered" evidence="3">
    <location>
        <begin position="621"/>
        <end position="646"/>
    </location>
</feature>
<dbReference type="GO" id="GO:0045944">
    <property type="term" value="P:positive regulation of transcription by RNA polymerase II"/>
    <property type="evidence" value="ECO:0007669"/>
    <property type="project" value="TreeGrafter"/>
</dbReference>
<dbReference type="Pfam" id="PF05224">
    <property type="entry name" value="NDT80_PhoG"/>
    <property type="match status" value="1"/>
</dbReference>
<dbReference type="GO" id="GO:0003700">
    <property type="term" value="F:DNA-binding transcription factor activity"/>
    <property type="evidence" value="ECO:0007669"/>
    <property type="project" value="UniProtKB-UniRule"/>
</dbReference>
<dbReference type="GO" id="GO:0051321">
    <property type="term" value="P:meiotic cell cycle"/>
    <property type="evidence" value="ECO:0007669"/>
    <property type="project" value="TreeGrafter"/>
</dbReference>
<dbReference type="SUPFAM" id="SSF49417">
    <property type="entry name" value="p53-like transcription factors"/>
    <property type="match status" value="1"/>
</dbReference>
<evidence type="ECO:0000259" key="4">
    <source>
        <dbReference type="PROSITE" id="PS51517"/>
    </source>
</evidence>
<dbReference type="PANTHER" id="PTHR35144">
    <property type="entry name" value="MEIOSIS-SPECIFIC TRANSCRIPTION FACTOR NDT80"/>
    <property type="match status" value="1"/>
</dbReference>
<dbReference type="GO" id="GO:0003677">
    <property type="term" value="F:DNA binding"/>
    <property type="evidence" value="ECO:0007669"/>
    <property type="project" value="UniProtKB-KW"/>
</dbReference>
<evidence type="ECO:0000313" key="5">
    <source>
        <dbReference type="EMBL" id="KAK6528906.1"/>
    </source>
</evidence>
<feature type="compositionally biased region" description="Polar residues" evidence="3">
    <location>
        <begin position="64"/>
        <end position="75"/>
    </location>
</feature>
<name>A0AAV9WZM8_9PEZI</name>
<evidence type="ECO:0000256" key="1">
    <source>
        <dbReference type="ARBA" id="ARBA00023125"/>
    </source>
</evidence>
<dbReference type="Proteomes" id="UP001365542">
    <property type="component" value="Unassembled WGS sequence"/>
</dbReference>
<dbReference type="InterPro" id="IPR008967">
    <property type="entry name" value="p53-like_TF_DNA-bd_sf"/>
</dbReference>
<dbReference type="InterPro" id="IPR037141">
    <property type="entry name" value="NDT80_DNA-bd_dom_sf"/>
</dbReference>
<dbReference type="PANTHER" id="PTHR35144:SF1">
    <property type="entry name" value="PROTEIN PACG"/>
    <property type="match status" value="1"/>
</dbReference>
<evidence type="ECO:0000256" key="2">
    <source>
        <dbReference type="PROSITE-ProRule" id="PRU00850"/>
    </source>
</evidence>
<dbReference type="GO" id="GO:0000228">
    <property type="term" value="C:nuclear chromosome"/>
    <property type="evidence" value="ECO:0007669"/>
    <property type="project" value="TreeGrafter"/>
</dbReference>
<feature type="compositionally biased region" description="Polar residues" evidence="3">
    <location>
        <begin position="105"/>
        <end position="115"/>
    </location>
</feature>
<dbReference type="AlphaFoldDB" id="A0AAV9WZM8"/>
<dbReference type="InterPro" id="IPR052605">
    <property type="entry name" value="Fungal_trans_regulator"/>
</dbReference>
<keyword evidence="6" id="KW-1185">Reference proteome</keyword>
<feature type="region of interest" description="Disordered" evidence="3">
    <location>
        <begin position="280"/>
        <end position="303"/>
    </location>
</feature>
<dbReference type="PROSITE" id="PS51517">
    <property type="entry name" value="NDT80"/>
    <property type="match status" value="1"/>
</dbReference>
<feature type="domain" description="NDT80" evidence="4">
    <location>
        <begin position="103"/>
        <end position="413"/>
    </location>
</feature>
<sequence length="646" mass="70783">MTMADFDSLFADNLRDFQPVMMQAQYSGSRDTMGRARSSGGNMERTDSGSPNYFQPSLTPPLSRRSQTRGGSASIHSHRRQHSAGAASAVNISGQDSFGEMSMNDLYNGSPNGSPSPAEGSSIPLQTDQLLSFRTFHRNNILLLDAMGAPVNMDMAAQLHGMFFLAESPWDSAGVSTQAGATHTPKELTCYRRNLFQVTGSISLPHVQEVIVGEGEGEQTIDKLATAPRRYIHSLEAAISGIENVDHSPVKIISVPWKNAATAAATTAAATGTLAAHQNVTQSQPTGAGDDYPPTANATGRPVEKEPAPLLFNYPPAYYLNPNGIPPEEIDANNFKWQMNWKRLQFRSATANNGRRKDLQQHFMVKLSIYATLIPEGGVAAPTDKLERVLLCEAFSNSIIVRGRSPRNFSSRNDIPLTGSAMVSSRHMHNNNANAQNMASAAKKARHMSTGSNEEESKPDMMYSQEIASQYSSTDYLLEQQGSLPQMPNEMNFPTEIYAQQGGWVNPQEMAILNEHFFGPNEAYANLTSSNASRVNISGLMYPNGYPAQQPQTIYNQLPPVTTMGSSMPPPSITRGPHPNIQQPRAVNEGSPSMDLLYEYFPIGVDDYMPPVEVVYRPHNAHHQTQLPPNKTSTRSKRLFSETPFE</sequence>
<gene>
    <name evidence="5" type="ORF">TWF694_004135</name>
</gene>
<dbReference type="Gene3D" id="2.60.40.1390">
    <property type="entry name" value="NDT80 DNA-binding domain"/>
    <property type="match status" value="1"/>
</dbReference>
<feature type="compositionally biased region" description="Polar residues" evidence="3">
    <location>
        <begin position="48"/>
        <end position="57"/>
    </location>
</feature>
<comment type="caution">
    <text evidence="5">The sequence shown here is derived from an EMBL/GenBank/DDBJ whole genome shotgun (WGS) entry which is preliminary data.</text>
</comment>
<protein>
    <recommendedName>
        <fullName evidence="4">NDT80 domain-containing protein</fullName>
    </recommendedName>
</protein>
<dbReference type="InterPro" id="IPR024061">
    <property type="entry name" value="NDT80_DNA-bd_dom"/>
</dbReference>
<evidence type="ECO:0000313" key="6">
    <source>
        <dbReference type="Proteomes" id="UP001365542"/>
    </source>
</evidence>
<feature type="DNA-binding region" description="NDT80" evidence="2">
    <location>
        <begin position="103"/>
        <end position="413"/>
    </location>
</feature>
<keyword evidence="1 2" id="KW-0238">DNA-binding</keyword>
<evidence type="ECO:0000256" key="3">
    <source>
        <dbReference type="SAM" id="MobiDB-lite"/>
    </source>
</evidence>
<accession>A0AAV9WZM8</accession>
<dbReference type="EMBL" id="JAVHJO010000014">
    <property type="protein sequence ID" value="KAK6528906.1"/>
    <property type="molecule type" value="Genomic_DNA"/>
</dbReference>
<feature type="compositionally biased region" description="Polar residues" evidence="3">
    <location>
        <begin position="623"/>
        <end position="633"/>
    </location>
</feature>
<organism evidence="5 6">
    <name type="scientific">Orbilia ellipsospora</name>
    <dbReference type="NCBI Taxonomy" id="2528407"/>
    <lineage>
        <taxon>Eukaryota</taxon>
        <taxon>Fungi</taxon>
        <taxon>Dikarya</taxon>
        <taxon>Ascomycota</taxon>
        <taxon>Pezizomycotina</taxon>
        <taxon>Orbiliomycetes</taxon>
        <taxon>Orbiliales</taxon>
        <taxon>Orbiliaceae</taxon>
        <taxon>Orbilia</taxon>
    </lineage>
</organism>
<feature type="region of interest" description="Disordered" evidence="3">
    <location>
        <begin position="25"/>
        <end position="123"/>
    </location>
</feature>
<proteinExistence type="predicted"/>
<reference evidence="5 6" key="1">
    <citation type="submission" date="2019-10" db="EMBL/GenBank/DDBJ databases">
        <authorList>
            <person name="Palmer J.M."/>
        </authorList>
    </citation>
    <scope>NUCLEOTIDE SEQUENCE [LARGE SCALE GENOMIC DNA]</scope>
    <source>
        <strain evidence="5 6">TWF694</strain>
    </source>
</reference>